<gene>
    <name evidence="2" type="ORF">ODALV1_LOCUS23049</name>
</gene>
<feature type="transmembrane region" description="Helical" evidence="1">
    <location>
        <begin position="80"/>
        <end position="100"/>
    </location>
</feature>
<keyword evidence="1" id="KW-0812">Transmembrane</keyword>
<protein>
    <recommendedName>
        <fullName evidence="4">Gustatory receptor</fullName>
    </recommendedName>
</protein>
<name>A0ABP1RJT7_9HEXA</name>
<reference evidence="2 3" key="1">
    <citation type="submission" date="2024-08" db="EMBL/GenBank/DDBJ databases">
        <authorList>
            <person name="Cucini C."/>
            <person name="Frati F."/>
        </authorList>
    </citation>
    <scope>NUCLEOTIDE SEQUENCE [LARGE SCALE GENOMIC DNA]</scope>
</reference>
<keyword evidence="3" id="KW-1185">Reference proteome</keyword>
<feature type="transmembrane region" description="Helical" evidence="1">
    <location>
        <begin position="272"/>
        <end position="294"/>
    </location>
</feature>
<organism evidence="2 3">
    <name type="scientific">Orchesella dallaii</name>
    <dbReference type="NCBI Taxonomy" id="48710"/>
    <lineage>
        <taxon>Eukaryota</taxon>
        <taxon>Metazoa</taxon>
        <taxon>Ecdysozoa</taxon>
        <taxon>Arthropoda</taxon>
        <taxon>Hexapoda</taxon>
        <taxon>Collembola</taxon>
        <taxon>Entomobryomorpha</taxon>
        <taxon>Entomobryoidea</taxon>
        <taxon>Orchesellidae</taxon>
        <taxon>Orchesellinae</taxon>
        <taxon>Orchesella</taxon>
    </lineage>
</organism>
<feature type="transmembrane region" description="Helical" evidence="1">
    <location>
        <begin position="300"/>
        <end position="324"/>
    </location>
</feature>
<comment type="caution">
    <text evidence="2">The sequence shown here is derived from an EMBL/GenBank/DDBJ whole genome shotgun (WGS) entry which is preliminary data.</text>
</comment>
<keyword evidence="1" id="KW-0472">Membrane</keyword>
<evidence type="ECO:0000313" key="2">
    <source>
        <dbReference type="EMBL" id="CAL8129288.1"/>
    </source>
</evidence>
<feature type="transmembrane region" description="Helical" evidence="1">
    <location>
        <begin position="136"/>
        <end position="158"/>
    </location>
</feature>
<feature type="transmembrane region" description="Helical" evidence="1">
    <location>
        <begin position="179"/>
        <end position="200"/>
    </location>
</feature>
<feature type="transmembrane region" description="Helical" evidence="1">
    <location>
        <begin position="47"/>
        <end position="68"/>
    </location>
</feature>
<evidence type="ECO:0008006" key="4">
    <source>
        <dbReference type="Google" id="ProtNLM"/>
    </source>
</evidence>
<dbReference type="Proteomes" id="UP001642540">
    <property type="component" value="Unassembled WGS sequence"/>
</dbReference>
<keyword evidence="1" id="KW-1133">Transmembrane helix</keyword>
<dbReference type="EMBL" id="CAXLJM020000076">
    <property type="protein sequence ID" value="CAL8129288.1"/>
    <property type="molecule type" value="Genomic_DNA"/>
</dbReference>
<proteinExistence type="predicted"/>
<evidence type="ECO:0000313" key="3">
    <source>
        <dbReference type="Proteomes" id="UP001642540"/>
    </source>
</evidence>
<sequence length="392" mass="44458">MSASTAAMNVLLLLSTVINTRLTFERHNMHMIVNPRNQCPKIQLGWSILQSSLKFAMIYIIWRLSWLFSNWRRHKDMLEFGVQVIILCAVSIGYTCLFTFDKSNIKFQFVINNSWQRLGVKLGWPNIHKLPKLPELMIYGMVLCFLGFPLLGVGYALITKGGPIQFTAHLCFPILLKENYIIARLITALSCAIYGTISFYTALHTLYLILAATCFLDVLVKFSKDVLPSAQTKRKMKARCDTAVRKDFQQCYILYRQLRISVETGGKGIQPFLQVLIGMGVPCCSFAAFSALKMGSYMNIFVWLVVVLIAPFGVIACFVLVALASIPNVNSKLYFETWKRHLYRKYDKKRLASCMELAFNLGAVRRVTHGTALVIVNQVVNLTVTLLCINTF</sequence>
<accession>A0ABP1RJT7</accession>
<evidence type="ECO:0000256" key="1">
    <source>
        <dbReference type="SAM" id="Phobius"/>
    </source>
</evidence>